<dbReference type="InterPro" id="IPR001674">
    <property type="entry name" value="GMP_synth_C"/>
</dbReference>
<accession>E7GQS9</accession>
<organism evidence="2 3">
    <name type="scientific">Clostridium symbiosum (strain WAL-14163)</name>
    <dbReference type="NCBI Taxonomy" id="742740"/>
    <lineage>
        <taxon>Bacteria</taxon>
        <taxon>Bacillati</taxon>
        <taxon>Bacillota</taxon>
        <taxon>Clostridia</taxon>
        <taxon>Lachnospirales</taxon>
        <taxon>Lachnospiraceae</taxon>
        <taxon>Otoolea</taxon>
    </lineage>
</organism>
<feature type="domain" description="GMP synthase C-terminal" evidence="1">
    <location>
        <begin position="8"/>
        <end position="72"/>
    </location>
</feature>
<keyword evidence="3" id="KW-1185">Reference proteome</keyword>
<dbReference type="EMBL" id="ADLQ01000073">
    <property type="protein sequence ID" value="EGA92889.1"/>
    <property type="molecule type" value="Genomic_DNA"/>
</dbReference>
<dbReference type="GO" id="GO:0003922">
    <property type="term" value="F:GMP synthase (glutamine-hydrolyzing) activity"/>
    <property type="evidence" value="ECO:0007669"/>
    <property type="project" value="InterPro"/>
</dbReference>
<dbReference type="Pfam" id="PF00958">
    <property type="entry name" value="GMP_synt_C"/>
    <property type="match status" value="1"/>
</dbReference>
<name>E7GQS9_CLOS6</name>
<evidence type="ECO:0000259" key="1">
    <source>
        <dbReference type="Pfam" id="PF00958"/>
    </source>
</evidence>
<reference evidence="2 3" key="1">
    <citation type="submission" date="2010-12" db="EMBL/GenBank/DDBJ databases">
        <title>The Genome Sequence of Clostridium symbiosum strain WAL-14163.</title>
        <authorList>
            <person name="Earl A."/>
            <person name="Ward D."/>
            <person name="Feldgarden M."/>
            <person name="Gevers D."/>
            <person name="Finegold S.M."/>
            <person name="Summanen P.H."/>
            <person name="Molitoris D.R."/>
            <person name="Vaisanen M.L."/>
            <person name="Daigneault M."/>
            <person name="Young S.K."/>
            <person name="Zeng Q."/>
            <person name="Gargeya S."/>
            <person name="Fitzgerald M."/>
            <person name="Haas B."/>
            <person name="Abouelleil A."/>
            <person name="Alvarado L."/>
            <person name="Arachchi H.M."/>
            <person name="Berlin A."/>
            <person name="Brown A."/>
            <person name="Chapman S.B."/>
            <person name="Chen Z."/>
            <person name="Dunbar C."/>
            <person name="Freedman E."/>
            <person name="Gearin G."/>
            <person name="Gellesch M."/>
            <person name="Goldberg J."/>
            <person name="Griggs A."/>
            <person name="Gujja S."/>
            <person name="Heilman E."/>
            <person name="Heiman D."/>
            <person name="Howarth C."/>
            <person name="Larson L."/>
            <person name="Lui A."/>
            <person name="MacDonald P.J.P."/>
            <person name="Mehta T."/>
            <person name="Montmayeur A."/>
            <person name="Murphy C."/>
            <person name="Neiman D."/>
            <person name="Pearson M."/>
            <person name="Priest M."/>
            <person name="Roberts A."/>
            <person name="Saif S."/>
            <person name="Shea T."/>
            <person name="Shenoy N."/>
            <person name="Sisk P."/>
            <person name="Stolte C."/>
            <person name="Sykes S."/>
            <person name="White J."/>
            <person name="Yandava C."/>
            <person name="Nusbaum C."/>
            <person name="Birren B."/>
        </authorList>
    </citation>
    <scope>NUCLEOTIDE SEQUENCE [LARGE SCALE GENOMIC DNA]</scope>
    <source>
        <strain evidence="2 3">WAL-14163</strain>
    </source>
</reference>
<sequence>MTVILTPGSIEQKRNNIDVEFICAIHTIDTMSFTIERVDWDVLQVITDRILVWVENVNRVCYDMSPRLPTMIVFDKRIIWVNMEGAKLTKVLFFL</sequence>
<evidence type="ECO:0000313" key="2">
    <source>
        <dbReference type="EMBL" id="EGA92889.1"/>
    </source>
</evidence>
<dbReference type="HOGENOM" id="CLU_2367963_0_0_9"/>
<evidence type="ECO:0000313" key="3">
    <source>
        <dbReference type="Proteomes" id="UP000002970"/>
    </source>
</evidence>
<dbReference type="STRING" id="1512.GCA_900049235_03535"/>
<dbReference type="Proteomes" id="UP000002970">
    <property type="component" value="Unassembled WGS sequence"/>
</dbReference>
<dbReference type="Gene3D" id="3.30.300.10">
    <property type="match status" value="1"/>
</dbReference>
<proteinExistence type="predicted"/>
<dbReference type="GO" id="GO:0005524">
    <property type="term" value="F:ATP binding"/>
    <property type="evidence" value="ECO:0007669"/>
    <property type="project" value="InterPro"/>
</dbReference>
<dbReference type="AlphaFoldDB" id="E7GQS9"/>
<dbReference type="SUPFAM" id="SSF54810">
    <property type="entry name" value="GMP synthetase C-terminal dimerisation domain"/>
    <property type="match status" value="1"/>
</dbReference>
<comment type="caution">
    <text evidence="2">The sequence shown here is derived from an EMBL/GenBank/DDBJ whole genome shotgun (WGS) entry which is preliminary data.</text>
</comment>
<gene>
    <name evidence="2" type="ORF">HMPREF9474_03274</name>
</gene>
<dbReference type="eggNOG" id="COG0519">
    <property type="taxonomic scope" value="Bacteria"/>
</dbReference>
<protein>
    <recommendedName>
        <fullName evidence="1">GMP synthase C-terminal domain-containing protein</fullName>
    </recommendedName>
</protein>